<evidence type="ECO:0000256" key="1">
    <source>
        <dbReference type="SAM" id="SignalP"/>
    </source>
</evidence>
<gene>
    <name evidence="2" type="ORF">DEA8626_00855</name>
</gene>
<sequence length="133" mass="13866">MTRPVPLLALLAGLSAGLSACAETPAPEAPAEPVYIGSNAAAMGGDLHGFIVTMEGGREAEDMDAYVECVVAGYALEKKQGFARKVRTYVRQEGGVWIADAVYTISPTLPRGLKTIDAEVAVADCAERGIPTV</sequence>
<reference evidence="2 3" key="1">
    <citation type="submission" date="2018-03" db="EMBL/GenBank/DDBJ databases">
        <authorList>
            <person name="Keele B.F."/>
        </authorList>
    </citation>
    <scope>NUCLEOTIDE SEQUENCE [LARGE SCALE GENOMIC DNA]</scope>
    <source>
        <strain evidence="2 3">CECT 8626</strain>
    </source>
</reference>
<dbReference type="PROSITE" id="PS51257">
    <property type="entry name" value="PROKAR_LIPOPROTEIN"/>
    <property type="match status" value="1"/>
</dbReference>
<feature type="chain" id="PRO_5015321973" description="Lipoprotein" evidence="1">
    <location>
        <begin position="23"/>
        <end position="133"/>
    </location>
</feature>
<dbReference type="OrthoDB" id="7860885at2"/>
<dbReference type="Proteomes" id="UP000244924">
    <property type="component" value="Unassembled WGS sequence"/>
</dbReference>
<feature type="signal peptide" evidence="1">
    <location>
        <begin position="1"/>
        <end position="22"/>
    </location>
</feature>
<organism evidence="2 3">
    <name type="scientific">Albidovulum aquaemixtae</name>
    <dbReference type="NCBI Taxonomy" id="1542388"/>
    <lineage>
        <taxon>Bacteria</taxon>
        <taxon>Pseudomonadati</taxon>
        <taxon>Pseudomonadota</taxon>
        <taxon>Alphaproteobacteria</taxon>
        <taxon>Rhodobacterales</taxon>
        <taxon>Paracoccaceae</taxon>
        <taxon>Albidovulum</taxon>
    </lineage>
</organism>
<name>A0A2R8B416_9RHOB</name>
<protein>
    <recommendedName>
        <fullName evidence="4">Lipoprotein</fullName>
    </recommendedName>
</protein>
<evidence type="ECO:0000313" key="3">
    <source>
        <dbReference type="Proteomes" id="UP000244924"/>
    </source>
</evidence>
<keyword evidence="1" id="KW-0732">Signal</keyword>
<accession>A0A2R8B416</accession>
<dbReference type="EMBL" id="OMOQ01000001">
    <property type="protein sequence ID" value="SPH17337.1"/>
    <property type="molecule type" value="Genomic_DNA"/>
</dbReference>
<dbReference type="AlphaFoldDB" id="A0A2R8B416"/>
<dbReference type="RefSeq" id="WP_108851792.1">
    <property type="nucleotide sequence ID" value="NZ_OMOQ01000001.1"/>
</dbReference>
<keyword evidence="3" id="KW-1185">Reference proteome</keyword>
<proteinExistence type="predicted"/>
<evidence type="ECO:0000313" key="2">
    <source>
        <dbReference type="EMBL" id="SPH17337.1"/>
    </source>
</evidence>
<evidence type="ECO:0008006" key="4">
    <source>
        <dbReference type="Google" id="ProtNLM"/>
    </source>
</evidence>